<comment type="caution">
    <text evidence="1">The sequence shown here is derived from an EMBL/GenBank/DDBJ whole genome shotgun (WGS) entry which is preliminary data.</text>
</comment>
<organism evidence="1 2">
    <name type="scientific">Adhaeribacter arboris</name>
    <dbReference type="NCBI Taxonomy" id="2072846"/>
    <lineage>
        <taxon>Bacteria</taxon>
        <taxon>Pseudomonadati</taxon>
        <taxon>Bacteroidota</taxon>
        <taxon>Cytophagia</taxon>
        <taxon>Cytophagales</taxon>
        <taxon>Hymenobacteraceae</taxon>
        <taxon>Adhaeribacter</taxon>
    </lineage>
</organism>
<evidence type="ECO:0008006" key="3">
    <source>
        <dbReference type="Google" id="ProtNLM"/>
    </source>
</evidence>
<accession>A0A2T2Y8Y0</accession>
<protein>
    <recommendedName>
        <fullName evidence="3">IS3 family transposase</fullName>
    </recommendedName>
</protein>
<keyword evidence="2" id="KW-1185">Reference proteome</keyword>
<dbReference type="Proteomes" id="UP000240357">
    <property type="component" value="Unassembled WGS sequence"/>
</dbReference>
<dbReference type="AlphaFoldDB" id="A0A2T2Y8Y0"/>
<sequence>MQEVLQQPQAGINRACRVLNLSKSVYYYQSYQEDRVVKEALQQKAEQYPREGFWKVYRRLRQEGQP</sequence>
<reference evidence="1 2" key="1">
    <citation type="submission" date="2018-03" db="EMBL/GenBank/DDBJ databases">
        <title>Adhaeribacter sp. HMF7605 Genome sequencing and assembly.</title>
        <authorList>
            <person name="Kang H."/>
            <person name="Kang J."/>
            <person name="Cha I."/>
            <person name="Kim H."/>
            <person name="Joh K."/>
        </authorList>
    </citation>
    <scope>NUCLEOTIDE SEQUENCE [LARGE SCALE GENOMIC DNA]</scope>
    <source>
        <strain evidence="1 2">HMF7605</strain>
    </source>
</reference>
<proteinExistence type="predicted"/>
<gene>
    <name evidence="1" type="ORF">AHMF7605_29110</name>
</gene>
<name>A0A2T2Y8Y0_9BACT</name>
<evidence type="ECO:0000313" key="1">
    <source>
        <dbReference type="EMBL" id="PSR51970.1"/>
    </source>
</evidence>
<dbReference type="EMBL" id="PYFT01000002">
    <property type="protein sequence ID" value="PSR51970.1"/>
    <property type="molecule type" value="Genomic_DNA"/>
</dbReference>
<evidence type="ECO:0000313" key="2">
    <source>
        <dbReference type="Proteomes" id="UP000240357"/>
    </source>
</evidence>